<reference evidence="1 2" key="1">
    <citation type="journal article" date="2022" name="Nat. Ecol. Evol.">
        <title>A masculinizing supergene underlies an exaggerated male reproductive morph in a spider.</title>
        <authorList>
            <person name="Hendrickx F."/>
            <person name="De Corte Z."/>
            <person name="Sonet G."/>
            <person name="Van Belleghem S.M."/>
            <person name="Kostlbacher S."/>
            <person name="Vangestel C."/>
        </authorList>
    </citation>
    <scope>NUCLEOTIDE SEQUENCE [LARGE SCALE GENOMIC DNA]</scope>
    <source>
        <strain evidence="1">W744_W776</strain>
    </source>
</reference>
<name>A0AAV6U6K8_9ARAC</name>
<gene>
    <name evidence="1" type="ORF">JTE90_017798</name>
</gene>
<dbReference type="Proteomes" id="UP000827092">
    <property type="component" value="Unassembled WGS sequence"/>
</dbReference>
<proteinExistence type="predicted"/>
<dbReference type="AlphaFoldDB" id="A0AAV6U6K8"/>
<evidence type="ECO:0000313" key="1">
    <source>
        <dbReference type="EMBL" id="KAG8179659.1"/>
    </source>
</evidence>
<evidence type="ECO:0000313" key="2">
    <source>
        <dbReference type="Proteomes" id="UP000827092"/>
    </source>
</evidence>
<organism evidence="1 2">
    <name type="scientific">Oedothorax gibbosus</name>
    <dbReference type="NCBI Taxonomy" id="931172"/>
    <lineage>
        <taxon>Eukaryota</taxon>
        <taxon>Metazoa</taxon>
        <taxon>Ecdysozoa</taxon>
        <taxon>Arthropoda</taxon>
        <taxon>Chelicerata</taxon>
        <taxon>Arachnida</taxon>
        <taxon>Araneae</taxon>
        <taxon>Araneomorphae</taxon>
        <taxon>Entelegynae</taxon>
        <taxon>Araneoidea</taxon>
        <taxon>Linyphiidae</taxon>
        <taxon>Erigoninae</taxon>
        <taxon>Oedothorax</taxon>
    </lineage>
</organism>
<protein>
    <submittedName>
        <fullName evidence="1">Uncharacterized protein</fullName>
    </submittedName>
</protein>
<sequence>MRKEAARPADETADHWSEKADIGQIFPLDKESSRRKQLISFVADRCVNPMSIDSGLGRYSFTPHVVLVFRHEHERSTVTTLDRLVSCASRTSCTICQVLKLAGQVTFTAKLRRK</sequence>
<dbReference type="EMBL" id="JAFNEN010000609">
    <property type="protein sequence ID" value="KAG8179659.1"/>
    <property type="molecule type" value="Genomic_DNA"/>
</dbReference>
<accession>A0AAV6U6K8</accession>
<keyword evidence="2" id="KW-1185">Reference proteome</keyword>
<comment type="caution">
    <text evidence="1">The sequence shown here is derived from an EMBL/GenBank/DDBJ whole genome shotgun (WGS) entry which is preliminary data.</text>
</comment>